<dbReference type="AlphaFoldDB" id="A0A7J3XYU3"/>
<dbReference type="CDD" id="cd00090">
    <property type="entry name" value="HTH_ARSR"/>
    <property type="match status" value="1"/>
</dbReference>
<dbReference type="Gene3D" id="1.10.10.10">
    <property type="entry name" value="Winged helix-like DNA-binding domain superfamily/Winged helix DNA-binding domain"/>
    <property type="match status" value="1"/>
</dbReference>
<name>A0A7J3XYU3_9CREN</name>
<sequence length="336" mass="37491">MSSLKERILGLLKSYKGSWIPQSHIHRALGVSKSRVSEILAELEKEGLVARRVVGRSKIVYVYPDIGEREVETVGKLIRVGLVFSSEYLFMSAFAKGLEASGYRVEVRVFNDGIKATRALAEGLVDISVSPLVGQLYLYPTYRTYRIILAGLWGGFRVLSLGRPGPIHSSAISTMDYARRVAVARGGLEADETRYYWSSDEVLKIKPGEGYVVTWHPIYLKLVEEGARVVYEPEELDVKFCCTLGVSTAVSNRARRAIARAYFNALETYAREPERGLEYYSSLTGINISTLKSATREYKVAEGLDIKLVRGILREYAPTIPARSIYEEAVETEALG</sequence>
<protein>
    <submittedName>
        <fullName evidence="2">MarR family transcriptional regulator</fullName>
    </submittedName>
</protein>
<dbReference type="InterPro" id="IPR011991">
    <property type="entry name" value="ArsR-like_HTH"/>
</dbReference>
<dbReference type="InterPro" id="IPR055767">
    <property type="entry name" value="DUF7343"/>
</dbReference>
<gene>
    <name evidence="2" type="ORF">ENM60_03620</name>
</gene>
<comment type="caution">
    <text evidence="2">The sequence shown here is derived from an EMBL/GenBank/DDBJ whole genome shotgun (WGS) entry which is preliminary data.</text>
</comment>
<reference evidence="2" key="1">
    <citation type="journal article" date="2020" name="mSystems">
        <title>Genome- and Community-Level Interaction Insights into Carbon Utilization and Element Cycling Functions of Hydrothermarchaeota in Hydrothermal Sediment.</title>
        <authorList>
            <person name="Zhou Z."/>
            <person name="Liu Y."/>
            <person name="Xu W."/>
            <person name="Pan J."/>
            <person name="Luo Z.H."/>
            <person name="Li M."/>
        </authorList>
    </citation>
    <scope>NUCLEOTIDE SEQUENCE [LARGE SCALE GENOMIC DNA]</scope>
    <source>
        <strain evidence="2">SpSt-110</strain>
    </source>
</reference>
<organism evidence="2">
    <name type="scientific">Thermogladius calderae</name>
    <dbReference type="NCBI Taxonomy" id="1200300"/>
    <lineage>
        <taxon>Archaea</taxon>
        <taxon>Thermoproteota</taxon>
        <taxon>Thermoprotei</taxon>
        <taxon>Desulfurococcales</taxon>
        <taxon>Desulfurococcaceae</taxon>
        <taxon>Thermogladius</taxon>
    </lineage>
</organism>
<dbReference type="SUPFAM" id="SSF53850">
    <property type="entry name" value="Periplasmic binding protein-like II"/>
    <property type="match status" value="1"/>
</dbReference>
<accession>A0A7J3XYU3</accession>
<feature type="domain" description="DUF7343" evidence="1">
    <location>
        <begin position="3"/>
        <end position="61"/>
    </location>
</feature>
<dbReference type="SUPFAM" id="SSF46785">
    <property type="entry name" value="Winged helix' DNA-binding domain"/>
    <property type="match status" value="1"/>
</dbReference>
<evidence type="ECO:0000313" key="2">
    <source>
        <dbReference type="EMBL" id="HHP67862.1"/>
    </source>
</evidence>
<dbReference type="InterPro" id="IPR036388">
    <property type="entry name" value="WH-like_DNA-bd_sf"/>
</dbReference>
<dbReference type="InterPro" id="IPR036390">
    <property type="entry name" value="WH_DNA-bd_sf"/>
</dbReference>
<dbReference type="EMBL" id="DRYK01000048">
    <property type="protein sequence ID" value="HHP67862.1"/>
    <property type="molecule type" value="Genomic_DNA"/>
</dbReference>
<proteinExistence type="predicted"/>
<evidence type="ECO:0000259" key="1">
    <source>
        <dbReference type="Pfam" id="PF24034"/>
    </source>
</evidence>
<dbReference type="Pfam" id="PF24034">
    <property type="entry name" value="DUF7343"/>
    <property type="match status" value="1"/>
</dbReference>